<dbReference type="InterPro" id="IPR036397">
    <property type="entry name" value="RNaseH_sf"/>
</dbReference>
<dbReference type="SUPFAM" id="SSF56672">
    <property type="entry name" value="DNA/RNA polymerases"/>
    <property type="match status" value="1"/>
</dbReference>
<dbReference type="Pfam" id="PF03104">
    <property type="entry name" value="DNA_pol_B_exo1"/>
    <property type="match status" value="1"/>
</dbReference>
<dbReference type="Gene3D" id="3.90.1600.10">
    <property type="entry name" value="Palm domain of DNA polymerase"/>
    <property type="match status" value="1"/>
</dbReference>
<keyword evidence="5 12" id="KW-0808">Transferase</keyword>
<dbReference type="InterPro" id="IPR043502">
    <property type="entry name" value="DNA/RNA_pol_sf"/>
</dbReference>
<dbReference type="EC" id="2.7.7.7" evidence="3 12"/>
<comment type="similarity">
    <text evidence="2 12">Belongs to the DNA polymerase type-B family.</text>
</comment>
<dbReference type="Gene3D" id="3.30.420.10">
    <property type="entry name" value="Ribonuclease H-like superfamily/Ribonuclease H"/>
    <property type="match status" value="1"/>
</dbReference>
<dbReference type="InterPro" id="IPR006134">
    <property type="entry name" value="DNA-dir_DNA_pol_B_multi_dom"/>
</dbReference>
<dbReference type="GO" id="GO:0039693">
    <property type="term" value="P:viral DNA genome replication"/>
    <property type="evidence" value="ECO:0007669"/>
    <property type="project" value="UniProtKB-KW"/>
</dbReference>
<dbReference type="FunFam" id="1.10.287.690:FF:000010">
    <property type="entry name" value="DNA polymerase"/>
    <property type="match status" value="1"/>
</dbReference>
<accession>V9LSN8</accession>
<dbReference type="PROSITE" id="PS00116">
    <property type="entry name" value="DNA_POLYMERASE_B"/>
    <property type="match status" value="1"/>
</dbReference>
<evidence type="ECO:0000256" key="5">
    <source>
        <dbReference type="ARBA" id="ARBA00022679"/>
    </source>
</evidence>
<proteinExistence type="inferred from homology"/>
<feature type="domain" description="DNA-directed DNA polymerase family B multifunctional" evidence="14">
    <location>
        <begin position="534"/>
        <end position="836"/>
    </location>
</feature>
<evidence type="ECO:0000259" key="14">
    <source>
        <dbReference type="Pfam" id="PF00136"/>
    </source>
</evidence>
<evidence type="ECO:0000256" key="4">
    <source>
        <dbReference type="ARBA" id="ARBA00015749"/>
    </source>
</evidence>
<dbReference type="EMBL" id="JX193905">
    <property type="protein sequence ID" value="AFS51966.1"/>
    <property type="molecule type" value="Genomic_DNA"/>
</dbReference>
<evidence type="ECO:0000256" key="7">
    <source>
        <dbReference type="ARBA" id="ARBA00022705"/>
    </source>
</evidence>
<organism evidence="16">
    <name type="scientific">Dendrolimus kikuchii nucleopolyhedrovirus</name>
    <dbReference type="NCBI Taxonomy" id="1219875"/>
    <lineage>
        <taxon>Viruses</taxon>
        <taxon>Viruses incertae sedis</taxon>
        <taxon>Naldaviricetes</taxon>
        <taxon>Lefavirales</taxon>
        <taxon>Baculoviridae</taxon>
        <taxon>Alphabaculovirus</taxon>
    </lineage>
</organism>
<comment type="catalytic activity">
    <reaction evidence="11 12">
        <text>DNA(n) + a 2'-deoxyribonucleoside 5'-triphosphate = DNA(n+1) + diphosphate</text>
        <dbReference type="Rhea" id="RHEA:22508"/>
        <dbReference type="Rhea" id="RHEA-COMP:17339"/>
        <dbReference type="Rhea" id="RHEA-COMP:17340"/>
        <dbReference type="ChEBI" id="CHEBI:33019"/>
        <dbReference type="ChEBI" id="CHEBI:61560"/>
        <dbReference type="ChEBI" id="CHEBI:173112"/>
        <dbReference type="EC" id="2.7.7.7"/>
    </reaction>
</comment>
<evidence type="ECO:0000256" key="12">
    <source>
        <dbReference type="RuleBase" id="RU000442"/>
    </source>
</evidence>
<feature type="region of interest" description="Disordered" evidence="13">
    <location>
        <begin position="971"/>
        <end position="1004"/>
    </location>
</feature>
<dbReference type="InterPro" id="IPR006133">
    <property type="entry name" value="DNA-dir_DNA_pol_B_exonuc"/>
</dbReference>
<evidence type="ECO:0000259" key="15">
    <source>
        <dbReference type="Pfam" id="PF03104"/>
    </source>
</evidence>
<dbReference type="GO" id="GO:0003887">
    <property type="term" value="F:DNA-directed DNA polymerase activity"/>
    <property type="evidence" value="ECO:0007669"/>
    <property type="project" value="UniProtKB-KW"/>
</dbReference>
<dbReference type="GO" id="GO:0000166">
    <property type="term" value="F:nucleotide binding"/>
    <property type="evidence" value="ECO:0007669"/>
    <property type="project" value="InterPro"/>
</dbReference>
<dbReference type="SUPFAM" id="SSF53098">
    <property type="entry name" value="Ribonuclease H-like"/>
    <property type="match status" value="1"/>
</dbReference>
<keyword evidence="7 12" id="KW-0235">DNA replication</keyword>
<dbReference type="PANTHER" id="PTHR10322">
    <property type="entry name" value="DNA POLYMERASE CATALYTIC SUBUNIT"/>
    <property type="match status" value="1"/>
</dbReference>
<evidence type="ECO:0000256" key="13">
    <source>
        <dbReference type="SAM" id="MobiDB-lite"/>
    </source>
</evidence>
<keyword evidence="6 12" id="KW-0548">Nucleotidyltransferase</keyword>
<dbReference type="InterPro" id="IPR042087">
    <property type="entry name" value="DNA_pol_B_thumb"/>
</dbReference>
<dbReference type="PANTHER" id="PTHR10322:SF23">
    <property type="entry name" value="DNA POLYMERASE DELTA CATALYTIC SUBUNIT"/>
    <property type="match status" value="1"/>
</dbReference>
<dbReference type="PRINTS" id="PR00106">
    <property type="entry name" value="DNAPOLB"/>
</dbReference>
<name>V9LSN8_9ABAC</name>
<dbReference type="GO" id="GO:0003677">
    <property type="term" value="F:DNA binding"/>
    <property type="evidence" value="ECO:0007669"/>
    <property type="project" value="UniProtKB-KW"/>
</dbReference>
<keyword evidence="10 12" id="KW-0238">DNA-binding</keyword>
<evidence type="ECO:0000256" key="6">
    <source>
        <dbReference type="ARBA" id="ARBA00022695"/>
    </source>
</evidence>
<dbReference type="InterPro" id="IPR012337">
    <property type="entry name" value="RNaseH-like_sf"/>
</dbReference>
<reference evidence="16" key="1">
    <citation type="submission" date="2012-06" db="EMBL/GenBank/DDBJ databases">
        <title>Genomic sequencing and analysis of the Dendrolimus kikuchii nucleopolyhedrovirus.</title>
        <authorList>
            <person name="Yang M.M."/>
        </authorList>
    </citation>
    <scope>NUCLEOTIDE SEQUENCE</scope>
    <source>
        <strain evidence="16">YN</strain>
    </source>
</reference>
<dbReference type="Pfam" id="PF00136">
    <property type="entry name" value="DNA_pol_B"/>
    <property type="match status" value="1"/>
</dbReference>
<evidence type="ECO:0000256" key="2">
    <source>
        <dbReference type="ARBA" id="ARBA00005755"/>
    </source>
</evidence>
<dbReference type="Gene3D" id="1.10.132.60">
    <property type="entry name" value="DNA polymerase family B, C-terminal domain"/>
    <property type="match status" value="1"/>
</dbReference>
<keyword evidence="8 12" id="KW-0239">DNA-directed DNA polymerase</keyword>
<dbReference type="SMART" id="SM00486">
    <property type="entry name" value="POLBc"/>
    <property type="match status" value="1"/>
</dbReference>
<dbReference type="InterPro" id="IPR050240">
    <property type="entry name" value="DNA_pol_type-B"/>
</dbReference>
<gene>
    <name evidence="16" type="primary">dnapol</name>
</gene>
<dbReference type="InterPro" id="IPR017964">
    <property type="entry name" value="DNA-dir_DNA_pol_B_CS"/>
</dbReference>
<evidence type="ECO:0000256" key="8">
    <source>
        <dbReference type="ARBA" id="ARBA00022932"/>
    </source>
</evidence>
<dbReference type="InterPro" id="IPR006172">
    <property type="entry name" value="DNA-dir_DNA_pol_B"/>
</dbReference>
<protein>
    <recommendedName>
        <fullName evidence="4 12">DNA polymerase</fullName>
        <ecNumber evidence="3 12">2.7.7.7</ecNumber>
    </recommendedName>
</protein>
<keyword evidence="9" id="KW-1194">Viral DNA replication</keyword>
<feature type="domain" description="DNA-directed DNA polymerase family B exonuclease" evidence="15">
    <location>
        <begin position="174"/>
        <end position="371"/>
    </location>
</feature>
<evidence type="ECO:0000256" key="11">
    <source>
        <dbReference type="ARBA" id="ARBA00049244"/>
    </source>
</evidence>
<evidence type="ECO:0000313" key="16">
    <source>
        <dbReference type="EMBL" id="AFS51966.1"/>
    </source>
</evidence>
<evidence type="ECO:0000256" key="10">
    <source>
        <dbReference type="ARBA" id="ARBA00023125"/>
    </source>
</evidence>
<evidence type="ECO:0000256" key="9">
    <source>
        <dbReference type="ARBA" id="ARBA00023109"/>
    </source>
</evidence>
<comment type="function">
    <text evidence="1">Replicates the viral genome, host DNA polymerases cannot substitute for the viral enzyme in this process.</text>
</comment>
<dbReference type="GO" id="GO:0006261">
    <property type="term" value="P:DNA-templated DNA replication"/>
    <property type="evidence" value="ECO:0007669"/>
    <property type="project" value="TreeGrafter"/>
</dbReference>
<dbReference type="InterPro" id="IPR023211">
    <property type="entry name" value="DNA_pol_palm_dom_sf"/>
</dbReference>
<evidence type="ECO:0000256" key="3">
    <source>
        <dbReference type="ARBA" id="ARBA00012417"/>
    </source>
</evidence>
<sequence length="1019" mass="117149">MRVYTGYDEIKKRLIDYCKPGVYTITSERIFRIIRLMYNEDKGYLLVFCNTNIDAAAAATTAHSVLQFYFKVKLDLYSYKQCYDNHIFSTCRNKCASYVTFVAPGLRGNHLNKINVVKYKRNGASRSNNANCLDKFLHDVNRVHMQTPFVEGKYMRFKAKQRCENNCVQMPNRTFAMDSFEEDFEVVDEMTLTTGIMPVLSCYDIETHSDGHNMSKASVDFIISIALVVFKDGNYSRFCFMYDKNATTTNAGFATNADDGDDTNVAVFADETSMILSFLDLIKVTNPDIILDYNGDVFDLPFIIERMKRNKLQLRRYDLPAVAPVTKLFINKLGNTVNTYYFNYYIHIDLYKYFSTDSNQNKVENFQLNTISEFYLGENKIDLHWTDMITMYNGGGRLLEIAKYNVQDCMLPIKLFLKLKIVDSMYSQCILHRLCTDDVICNISHLISVAYFYKSITNTRLNAATGRHEPDPYFFNKSDLSIISGQRNKLCNNTSGGGGGGGGGGISQLHRKRISFNCIPETAVDLGPCDRPIKYKGGKVLQPRAGIYKYAFSLDFNSLYLTIMIVTCACLSNLMLCDNGNVYLNRDESAINVKLLSELLKQRCMFKKNRDNQSESEFLYDLYDQMQNSVKRTANSIYGYFGIFFKALANYITKVGRDQLRKAIALIETLSNDRDMLEEFSLRCIDFKVIYGDTDSTFVLPTFNYDDIPEKERIDKLKKICNFVEGRVNAAFGGGYKMAFENLMCVLILLKKKKYCYLNSENKITYKGWLVKKDMPVFMRIAFRTAVEQILRHLDINVCLQTLADTFKLYYEEFGRSKPLTDYSFSMTYNDNPGKKRASAAADTSGPSVPKKRIVTIARHCREILVNRGTDFVPGNGDRIPYLLVDVQGKVTEKAYPLRLFDPAKMRISWIKHMGILCTFMNELLEIFGDEHCEKIDSCFKSIMDMYMRNQCYDRKRPVLVKINTKKPIGQKRKLEKAQEKDGDDCDSDRNTEADTSEDENDVETMVSNNSFKFCLYKI</sequence>
<dbReference type="Gene3D" id="1.10.287.690">
    <property type="entry name" value="Helix hairpin bin"/>
    <property type="match status" value="1"/>
</dbReference>
<evidence type="ECO:0000256" key="1">
    <source>
        <dbReference type="ARBA" id="ARBA00002701"/>
    </source>
</evidence>